<accession>A0A110B4N0</accession>
<dbReference type="InterPro" id="IPR000878">
    <property type="entry name" value="4pyrrol_Mease"/>
</dbReference>
<dbReference type="EMBL" id="AP017372">
    <property type="protein sequence ID" value="BAU56965.1"/>
    <property type="molecule type" value="Genomic_DNA"/>
</dbReference>
<dbReference type="CDD" id="cd02440">
    <property type="entry name" value="AdoMet_MTases"/>
    <property type="match status" value="1"/>
</dbReference>
<evidence type="ECO:0000256" key="6">
    <source>
        <dbReference type="SAM" id="MobiDB-lite"/>
    </source>
</evidence>
<dbReference type="CDD" id="cd11644">
    <property type="entry name" value="Precorrin-6Y-MT"/>
    <property type="match status" value="1"/>
</dbReference>
<evidence type="ECO:0000256" key="4">
    <source>
        <dbReference type="ARBA" id="ARBA00022679"/>
    </source>
</evidence>
<keyword evidence="3" id="KW-0489">Methyltransferase</keyword>
<keyword evidence="2" id="KW-0169">Cobalamin biosynthesis</keyword>
<keyword evidence="4" id="KW-0808">Transferase</keyword>
<dbReference type="Gene3D" id="3.40.50.150">
    <property type="entry name" value="Vaccinia Virus protein VP39"/>
    <property type="match status" value="1"/>
</dbReference>
<keyword evidence="9" id="KW-1185">Reference proteome</keyword>
<name>A0A110B4N0_HALHR</name>
<protein>
    <submittedName>
        <fullName evidence="8">Cobalt-precorrin-6y C5-methyltransferase</fullName>
    </submittedName>
</protein>
<sequence length="466" mass="49184">METGQYGNWLTVIGVGEEGEAGLSPAARSIIRNAELVVGGSRHLDLVAGLINGQRLIWSSPLSATLPQLLAWRGQRVVVMASGDPLFFGVGSTLQRYLPLEEMSLIPHPSCVSLAAARLGWTQQDCTTISLSGRPLESLRAVLQPGRGVFVLSADASTPVRVANALVEWGFGATTICVLEALGGPREAISHYSATDLAQKTEGQAQSPVKSPLNSGNTEGQAQKVGQAGGGHGSGSEAEEEAAGGQAQGFVDQQANGDVPAFAQINLLALDVIADSGARIIPFVPGLIDEWFEHDGQITKREIRSVTLSSLRPQHGQMLWDVGCGSGSIAIEWLLADSSTQAVAIDQEPERADRAARNAAAFGVPRLDVRTSLAPKAFPDLPTPDAIFLGGGLRDINVIKAAWDALPAGGRLVANAVVIETEQLLYQGWQNYGGSLTRLSVERLGNVGSLHAFRPSMTVLQWAAEK</sequence>
<dbReference type="InterPro" id="IPR014777">
    <property type="entry name" value="4pyrrole_Mease_sub1"/>
</dbReference>
<proteinExistence type="predicted"/>
<dbReference type="InterPro" id="IPR035996">
    <property type="entry name" value="4pyrrol_Methylase_sf"/>
</dbReference>
<evidence type="ECO:0000256" key="2">
    <source>
        <dbReference type="ARBA" id="ARBA00022573"/>
    </source>
</evidence>
<dbReference type="AlphaFoldDB" id="A0A110B4N0"/>
<dbReference type="Gene3D" id="3.40.1010.10">
    <property type="entry name" value="Cobalt-precorrin-4 Transmethylase, Domain 1"/>
    <property type="match status" value="1"/>
</dbReference>
<dbReference type="GO" id="GO:0009236">
    <property type="term" value="P:cobalamin biosynthetic process"/>
    <property type="evidence" value="ECO:0007669"/>
    <property type="project" value="UniProtKB-UniPathway"/>
</dbReference>
<evidence type="ECO:0000256" key="3">
    <source>
        <dbReference type="ARBA" id="ARBA00022603"/>
    </source>
</evidence>
<evidence type="ECO:0000259" key="7">
    <source>
        <dbReference type="Pfam" id="PF00590"/>
    </source>
</evidence>
<dbReference type="PANTHER" id="PTHR43182">
    <property type="entry name" value="COBALT-PRECORRIN-6B C(15)-METHYLTRANSFERASE (DECARBOXYLATING)"/>
    <property type="match status" value="1"/>
</dbReference>
<dbReference type="InterPro" id="IPR012818">
    <property type="entry name" value="CbiE"/>
</dbReference>
<evidence type="ECO:0000313" key="9">
    <source>
        <dbReference type="Proteomes" id="UP000218890"/>
    </source>
</evidence>
<dbReference type="OrthoDB" id="9787825at2"/>
<organism evidence="8 9">
    <name type="scientific">Halorhodospira halochloris</name>
    <name type="common">Ectothiorhodospira halochloris</name>
    <dbReference type="NCBI Taxonomy" id="1052"/>
    <lineage>
        <taxon>Bacteria</taxon>
        <taxon>Pseudomonadati</taxon>
        <taxon>Pseudomonadota</taxon>
        <taxon>Gammaproteobacteria</taxon>
        <taxon>Chromatiales</taxon>
        <taxon>Ectothiorhodospiraceae</taxon>
        <taxon>Halorhodospira</taxon>
    </lineage>
</organism>
<keyword evidence="5" id="KW-0949">S-adenosyl-L-methionine</keyword>
<reference evidence="8" key="1">
    <citation type="submission" date="2016-02" db="EMBL/GenBank/DDBJ databases">
        <title>Halorhodospira halochloris DSM-1059 complete genome, version 2.</title>
        <authorList>
            <person name="Tsukatani Y."/>
        </authorList>
    </citation>
    <scope>NUCLEOTIDE SEQUENCE</scope>
    <source>
        <strain evidence="8">DSM 1059</strain>
    </source>
</reference>
<evidence type="ECO:0000313" key="8">
    <source>
        <dbReference type="EMBL" id="BAU56965.1"/>
    </source>
</evidence>
<feature type="region of interest" description="Disordered" evidence="6">
    <location>
        <begin position="199"/>
        <end position="247"/>
    </location>
</feature>
<dbReference type="InterPro" id="IPR029063">
    <property type="entry name" value="SAM-dependent_MTases_sf"/>
</dbReference>
<feature type="domain" description="Tetrapyrrole methylase" evidence="7">
    <location>
        <begin position="10"/>
        <end position="195"/>
    </location>
</feature>
<dbReference type="InterPro" id="IPR014008">
    <property type="entry name" value="Cbl_synth_MTase_CbiT"/>
</dbReference>
<dbReference type="Pfam" id="PF00590">
    <property type="entry name" value="TP_methylase"/>
    <property type="match status" value="1"/>
</dbReference>
<dbReference type="RefSeq" id="WP_096407469.1">
    <property type="nucleotide sequence ID" value="NZ_AP017372.2"/>
</dbReference>
<comment type="pathway">
    <text evidence="1">Cofactor biosynthesis; adenosylcobalamin biosynthesis.</text>
</comment>
<dbReference type="Pfam" id="PF01135">
    <property type="entry name" value="PCMT"/>
    <property type="match status" value="1"/>
</dbReference>
<evidence type="ECO:0000256" key="5">
    <source>
        <dbReference type="ARBA" id="ARBA00022691"/>
    </source>
</evidence>
<dbReference type="Proteomes" id="UP000218890">
    <property type="component" value="Chromosome"/>
</dbReference>
<dbReference type="SUPFAM" id="SSF53335">
    <property type="entry name" value="S-adenosyl-L-methionine-dependent methyltransferases"/>
    <property type="match status" value="1"/>
</dbReference>
<gene>
    <name evidence="8" type="ORF">HH1059_02870</name>
</gene>
<evidence type="ECO:0000256" key="1">
    <source>
        <dbReference type="ARBA" id="ARBA00004953"/>
    </source>
</evidence>
<dbReference type="GO" id="GO:0032259">
    <property type="term" value="P:methylation"/>
    <property type="evidence" value="ECO:0007669"/>
    <property type="project" value="UniProtKB-KW"/>
</dbReference>
<dbReference type="UniPathway" id="UPA00148"/>
<dbReference type="GO" id="GO:0008276">
    <property type="term" value="F:protein methyltransferase activity"/>
    <property type="evidence" value="ECO:0007669"/>
    <property type="project" value="InterPro"/>
</dbReference>
<feature type="compositionally biased region" description="Polar residues" evidence="6">
    <location>
        <begin position="199"/>
        <end position="218"/>
    </location>
</feature>
<dbReference type="NCBIfam" id="TIGR02467">
    <property type="entry name" value="CbiE"/>
    <property type="match status" value="1"/>
</dbReference>
<dbReference type="PANTHER" id="PTHR43182:SF1">
    <property type="entry name" value="COBALT-PRECORRIN-7 C(5)-METHYLTRANSFERASE"/>
    <property type="match status" value="1"/>
</dbReference>
<dbReference type="InterPro" id="IPR050714">
    <property type="entry name" value="Cobalamin_biosynth_MTase"/>
</dbReference>
<dbReference type="SUPFAM" id="SSF53790">
    <property type="entry name" value="Tetrapyrrole methylase"/>
    <property type="match status" value="1"/>
</dbReference>
<dbReference type="NCBIfam" id="TIGR02469">
    <property type="entry name" value="CbiT"/>
    <property type="match status" value="1"/>
</dbReference>
<dbReference type="KEGG" id="hhk:HH1059_02870"/>